<evidence type="ECO:0000256" key="18">
    <source>
        <dbReference type="RuleBase" id="RU003927"/>
    </source>
</evidence>
<dbReference type="EMBL" id="SGWZ01000002">
    <property type="protein sequence ID" value="RZS70033.1"/>
    <property type="molecule type" value="Genomic_DNA"/>
</dbReference>
<keyword evidence="10 13" id="KW-0520">NAD</keyword>
<name>A0A171KUM7_9BURK</name>
<proteinExistence type="inferred from homology"/>
<dbReference type="GO" id="GO:0000166">
    <property type="term" value="F:nucleotide binding"/>
    <property type="evidence" value="ECO:0007669"/>
    <property type="project" value="UniProtKB-UniRule"/>
</dbReference>
<dbReference type="STRING" id="206506.AAV32_06075"/>
<feature type="domain" description="CBS" evidence="20">
    <location>
        <begin position="92"/>
        <end position="147"/>
    </location>
</feature>
<dbReference type="SMART" id="SM01240">
    <property type="entry name" value="IMPDH"/>
    <property type="match status" value="1"/>
</dbReference>
<evidence type="ECO:0000256" key="3">
    <source>
        <dbReference type="ARBA" id="ARBA00011881"/>
    </source>
</evidence>
<feature type="binding site" description="in other chain" evidence="13 16">
    <location>
        <position position="300"/>
    </location>
    <ligand>
        <name>K(+)</name>
        <dbReference type="ChEBI" id="CHEBI:29103"/>
        <note>ligand shared between two tetrameric partners</note>
    </ligand>
</feature>
<evidence type="ECO:0000256" key="17">
    <source>
        <dbReference type="PROSITE-ProRule" id="PRU00703"/>
    </source>
</evidence>
<evidence type="ECO:0000313" key="21">
    <source>
        <dbReference type="EMBL" id="KKO72594.1"/>
    </source>
</evidence>
<evidence type="ECO:0000256" key="5">
    <source>
        <dbReference type="ARBA" id="ARBA00022737"/>
    </source>
</evidence>
<sequence length="486" mass="51494">MRLIQKALTFDDVLLVPAYSEVLPRDTSLTTRLTRNISLNIPFVSAAMDTVTEARLAIAMAQEGGIGIIHKNLSIEEQAREVSRVKRHEFGIVIDPVTVTPDMRVRDAVALQEQHGISGLPVVQGKALVGIVTNRDLRFEDRLDLPLREIMTPKERLVTMNEGATLDEAQALMHKHRLERVLIVNDAFELRGLATVKDIVKNTAHPFACKDAQGQLRVGAAVGVGGDSQERVARLVAAGVDVLIVDTAHGHSAGVIEGVRWVKQNFPHVDVIGGNIATGAAALALAEAGADGVKVGIGPGSICTTRIVAGVGVPQITAIANVAKALEGTGVPLIADGGVRYSGDVSKALAAGASSVMMGGMFAGTEESPGEVVLFQGRSYKSYRGMGSLGAMSKGSADRYFQDPANNVDKLVPEGIEGRVPYKGSVLAIIYQLVGGVRASMGYCGCATIEDLRTKAEFVEITAAGVRESHVHDVQITKEAPNYRAD</sequence>
<comment type="cofactor">
    <cofactor evidence="1 13">
        <name>K(+)</name>
        <dbReference type="ChEBI" id="CHEBI:29103"/>
    </cofactor>
</comment>
<comment type="caution">
    <text evidence="21">The sequence shown here is derived from an EMBL/GenBank/DDBJ whole genome shotgun (WGS) entry which is preliminary data.</text>
</comment>
<feature type="active site" description="Thioimidate intermediate" evidence="13 14">
    <location>
        <position position="303"/>
    </location>
</feature>
<feature type="domain" description="CBS" evidence="20">
    <location>
        <begin position="151"/>
        <end position="209"/>
    </location>
</feature>
<dbReference type="UniPathway" id="UPA00601">
    <property type="reaction ID" value="UER00295"/>
</dbReference>
<evidence type="ECO:0000256" key="12">
    <source>
        <dbReference type="ARBA" id="ARBA00048028"/>
    </source>
</evidence>
<dbReference type="GO" id="GO:0046872">
    <property type="term" value="F:metal ion binding"/>
    <property type="evidence" value="ECO:0007669"/>
    <property type="project" value="UniProtKB-UniRule"/>
</dbReference>
<dbReference type="OrthoDB" id="9805398at2"/>
<evidence type="ECO:0000313" key="23">
    <source>
        <dbReference type="Proteomes" id="UP000078084"/>
    </source>
</evidence>
<evidence type="ECO:0000256" key="13">
    <source>
        <dbReference type="HAMAP-Rule" id="MF_01964"/>
    </source>
</evidence>
<comment type="activity regulation">
    <text evidence="13">Mycophenolic acid (MPA) is a non-competitive inhibitor that prevents formation of the closed enzyme conformation by binding to the same site as the amobile flap. In contrast, mizoribine monophosphate (MZP) is a competitive inhibitor that induces the closed conformation. MPA is a potent inhibitor of mammalian IMPDHs but a poor inhibitor of the bacterial enzymes. MZP is a more potent inhibitor of bacterial IMPDH.</text>
</comment>
<dbReference type="SUPFAM" id="SSF51412">
    <property type="entry name" value="Inosine monophosphate dehydrogenase (IMPDH)"/>
    <property type="match status" value="1"/>
</dbReference>
<feature type="binding site" evidence="13">
    <location>
        <position position="470"/>
    </location>
    <ligand>
        <name>K(+)</name>
        <dbReference type="ChEBI" id="CHEBI:29103"/>
        <note>ligand shared between two tetrameric partners</note>
    </ligand>
</feature>
<dbReference type="InterPro" id="IPR046342">
    <property type="entry name" value="CBS_dom_sf"/>
</dbReference>
<dbReference type="GeneID" id="99726061"/>
<dbReference type="PANTHER" id="PTHR11911">
    <property type="entry name" value="INOSINE-5-MONOPHOSPHATE DEHYDROGENASE RELATED"/>
    <property type="match status" value="1"/>
</dbReference>
<evidence type="ECO:0000256" key="15">
    <source>
        <dbReference type="PIRSR" id="PIRSR000130-3"/>
    </source>
</evidence>
<keyword evidence="11 17" id="KW-0129">CBS domain</keyword>
<dbReference type="PROSITE" id="PS00487">
    <property type="entry name" value="IMP_DH_GMP_RED"/>
    <property type="match status" value="1"/>
</dbReference>
<keyword evidence="8 13" id="KW-0630">Potassium</keyword>
<evidence type="ECO:0000313" key="22">
    <source>
        <dbReference type="EMBL" id="RZS70033.1"/>
    </source>
</evidence>
<keyword evidence="5" id="KW-0677">Repeat</keyword>
<evidence type="ECO:0000256" key="6">
    <source>
        <dbReference type="ARBA" id="ARBA00022749"/>
    </source>
</evidence>
<organism evidence="21 23">
    <name type="scientific">Kerstersia gyiorum</name>
    <dbReference type="NCBI Taxonomy" id="206506"/>
    <lineage>
        <taxon>Bacteria</taxon>
        <taxon>Pseudomonadati</taxon>
        <taxon>Pseudomonadota</taxon>
        <taxon>Betaproteobacteria</taxon>
        <taxon>Burkholderiales</taxon>
        <taxon>Alcaligenaceae</taxon>
        <taxon>Kerstersia</taxon>
    </lineage>
</organism>
<dbReference type="HAMAP" id="MF_01964">
    <property type="entry name" value="IMPDH"/>
    <property type="match status" value="1"/>
</dbReference>
<feature type="binding site" evidence="13">
    <location>
        <begin position="336"/>
        <end position="338"/>
    </location>
    <ligand>
        <name>IMP</name>
        <dbReference type="ChEBI" id="CHEBI:58053"/>
    </ligand>
</feature>
<evidence type="ECO:0000256" key="2">
    <source>
        <dbReference type="ARBA" id="ARBA00005502"/>
    </source>
</evidence>
<dbReference type="PANTHER" id="PTHR11911:SF111">
    <property type="entry name" value="INOSINE-5'-MONOPHOSPHATE DEHYDROGENASE"/>
    <property type="match status" value="1"/>
</dbReference>
<keyword evidence="23" id="KW-1185">Reference proteome</keyword>
<dbReference type="CDD" id="cd04601">
    <property type="entry name" value="CBS_pair_IMPDH"/>
    <property type="match status" value="1"/>
</dbReference>
<keyword evidence="6 13" id="KW-0332">GMP biosynthesis</keyword>
<dbReference type="InterPro" id="IPR015875">
    <property type="entry name" value="IMP_DH/GMP_Rdtase_CS"/>
</dbReference>
<feature type="binding site" evidence="13">
    <location>
        <position position="246"/>
    </location>
    <ligand>
        <name>NAD(+)</name>
        <dbReference type="ChEBI" id="CHEBI:57540"/>
    </ligand>
</feature>
<feature type="binding site" evidence="13">
    <location>
        <position position="468"/>
    </location>
    <ligand>
        <name>K(+)</name>
        <dbReference type="ChEBI" id="CHEBI:29103"/>
        <note>ligand shared between two tetrameric partners</note>
    </ligand>
</feature>
<keyword evidence="9 13" id="KW-0560">Oxidoreductase</keyword>
<evidence type="ECO:0000256" key="8">
    <source>
        <dbReference type="ARBA" id="ARBA00022958"/>
    </source>
</evidence>
<dbReference type="InterPro" id="IPR005990">
    <property type="entry name" value="IMP_DH"/>
</dbReference>
<dbReference type="Pfam" id="PF00478">
    <property type="entry name" value="IMPDH"/>
    <property type="match status" value="1"/>
</dbReference>
<comment type="similarity">
    <text evidence="2 13 18">Belongs to the IMPDH/GMPR family.</text>
</comment>
<evidence type="ECO:0000256" key="1">
    <source>
        <dbReference type="ARBA" id="ARBA00001958"/>
    </source>
</evidence>
<evidence type="ECO:0000256" key="14">
    <source>
        <dbReference type="PIRSR" id="PIRSR000130-1"/>
    </source>
</evidence>
<feature type="binding site" description="in other chain" evidence="13 16">
    <location>
        <position position="303"/>
    </location>
    <ligand>
        <name>K(+)</name>
        <dbReference type="ChEBI" id="CHEBI:29103"/>
        <note>ligand shared between two tetrameric partners</note>
    </ligand>
</feature>
<protein>
    <recommendedName>
        <fullName evidence="13 19">Inosine-5'-monophosphate dehydrogenase</fullName>
        <shortName evidence="13">IMP dehydrogenase</shortName>
        <shortName evidence="13">IMPD</shortName>
        <shortName evidence="13">IMPDH</shortName>
        <ecNumber evidence="13 19">1.1.1.205</ecNumber>
    </recommendedName>
</protein>
<feature type="binding site" evidence="15">
    <location>
        <begin position="246"/>
        <end position="248"/>
    </location>
    <ligand>
        <name>NAD(+)</name>
        <dbReference type="ChEBI" id="CHEBI:57540"/>
    </ligand>
</feature>
<dbReference type="InterPro" id="IPR013785">
    <property type="entry name" value="Aldolase_TIM"/>
</dbReference>
<feature type="active site" description="Proton acceptor" evidence="13 14">
    <location>
        <position position="399"/>
    </location>
</feature>
<feature type="binding site" evidence="13 15">
    <location>
        <begin position="296"/>
        <end position="298"/>
    </location>
    <ligand>
        <name>NAD(+)</name>
        <dbReference type="ChEBI" id="CHEBI:57540"/>
    </ligand>
</feature>
<dbReference type="Pfam" id="PF00571">
    <property type="entry name" value="CBS"/>
    <property type="match status" value="2"/>
</dbReference>
<dbReference type="GO" id="GO:0003938">
    <property type="term" value="F:IMP dehydrogenase activity"/>
    <property type="evidence" value="ECO:0007669"/>
    <property type="project" value="UniProtKB-UniRule"/>
</dbReference>
<dbReference type="Proteomes" id="UP000292039">
    <property type="component" value="Unassembled WGS sequence"/>
</dbReference>
<accession>A0A171KUM7</accession>
<evidence type="ECO:0000256" key="16">
    <source>
        <dbReference type="PIRSR" id="PIRSR000130-4"/>
    </source>
</evidence>
<dbReference type="GO" id="GO:0006183">
    <property type="term" value="P:GTP biosynthetic process"/>
    <property type="evidence" value="ECO:0007669"/>
    <property type="project" value="TreeGrafter"/>
</dbReference>
<dbReference type="SMART" id="SM00116">
    <property type="entry name" value="CBS"/>
    <property type="match status" value="2"/>
</dbReference>
<gene>
    <name evidence="13" type="primary">guaB</name>
    <name evidence="21" type="ORF">AAV32_06075</name>
    <name evidence="22" type="ORF">EV679_1421</name>
</gene>
<feature type="binding site" evidence="13">
    <location>
        <begin position="359"/>
        <end position="360"/>
    </location>
    <ligand>
        <name>IMP</name>
        <dbReference type="ChEBI" id="CHEBI:58053"/>
    </ligand>
</feature>
<reference evidence="21 23" key="1">
    <citation type="submission" date="2015-04" db="EMBL/GenBank/DDBJ databases">
        <title>Genome sequence of Kerstersia gyiorum CG1.</title>
        <authorList>
            <person name="Greninger A.L."/>
            <person name="Kozyreva V."/>
            <person name="Chaturvedi V."/>
        </authorList>
    </citation>
    <scope>NUCLEOTIDE SEQUENCE [LARGE SCALE GENOMIC DNA]</scope>
    <source>
        <strain evidence="21 23">CG1</strain>
    </source>
</reference>
<dbReference type="FunFam" id="3.20.20.70:FF:000003">
    <property type="entry name" value="GMP reductase"/>
    <property type="match status" value="1"/>
</dbReference>
<feature type="binding site" evidence="13">
    <location>
        <position position="414"/>
    </location>
    <ligand>
        <name>IMP</name>
        <dbReference type="ChEBI" id="CHEBI:58053"/>
    </ligand>
</feature>
<feature type="binding site" description="in other chain" evidence="13 16">
    <location>
        <position position="298"/>
    </location>
    <ligand>
        <name>K(+)</name>
        <dbReference type="ChEBI" id="CHEBI:29103"/>
        <note>ligand shared between two tetrameric partners</note>
    </ligand>
</feature>
<dbReference type="GO" id="GO:0006177">
    <property type="term" value="P:GMP biosynthetic process"/>
    <property type="evidence" value="ECO:0007669"/>
    <property type="project" value="UniProtKB-UniRule"/>
</dbReference>
<dbReference type="PATRIC" id="fig|206506.3.peg.1302"/>
<dbReference type="RefSeq" id="WP_068368868.1">
    <property type="nucleotide sequence ID" value="NZ_CBCSEB010000016.1"/>
</dbReference>
<reference evidence="22 24" key="2">
    <citation type="submission" date="2019-02" db="EMBL/GenBank/DDBJ databases">
        <title>Genomic Encyclopedia of Type Strains, Phase IV (KMG-IV): sequencing the most valuable type-strain genomes for metagenomic binning, comparative biology and taxonomic classification.</title>
        <authorList>
            <person name="Goeker M."/>
        </authorList>
    </citation>
    <scope>NUCLEOTIDE SEQUENCE [LARGE SCALE GENOMIC DNA]</scope>
    <source>
        <strain evidence="22 24">DSM 16618</strain>
    </source>
</reference>
<dbReference type="PROSITE" id="PS51371">
    <property type="entry name" value="CBS"/>
    <property type="match status" value="2"/>
</dbReference>
<evidence type="ECO:0000256" key="10">
    <source>
        <dbReference type="ARBA" id="ARBA00023027"/>
    </source>
</evidence>
<comment type="caution">
    <text evidence="13">Lacks conserved residue(s) required for the propagation of feature annotation.</text>
</comment>
<dbReference type="Gene3D" id="3.20.20.70">
    <property type="entry name" value="Aldolase class I"/>
    <property type="match status" value="1"/>
</dbReference>
<evidence type="ECO:0000256" key="4">
    <source>
        <dbReference type="ARBA" id="ARBA00022723"/>
    </source>
</evidence>
<dbReference type="PIRSF" id="PIRSF000130">
    <property type="entry name" value="IMPDH"/>
    <property type="match status" value="1"/>
</dbReference>
<feature type="binding site" evidence="13">
    <location>
        <begin position="383"/>
        <end position="387"/>
    </location>
    <ligand>
        <name>IMP</name>
        <dbReference type="ChEBI" id="CHEBI:58053"/>
    </ligand>
</feature>
<comment type="function">
    <text evidence="13">Catalyzes the conversion of inosine 5'-phosphate (IMP) to xanthosine 5'-phosphate (XMP), the first committed and rate-limiting step in the de novo synthesis of guanine nucleotides, and therefore plays an important role in the regulation of cell growth.</text>
</comment>
<dbReference type="Proteomes" id="UP000078084">
    <property type="component" value="Unassembled WGS sequence"/>
</dbReference>
<feature type="binding site" evidence="13">
    <location>
        <position position="469"/>
    </location>
    <ligand>
        <name>K(+)</name>
        <dbReference type="ChEBI" id="CHEBI:29103"/>
        <note>ligand shared between two tetrameric partners</note>
    </ligand>
</feature>
<comment type="subunit">
    <text evidence="3 13">Homotetramer.</text>
</comment>
<keyword evidence="4 13" id="KW-0479">Metal-binding</keyword>
<dbReference type="EMBL" id="LBNE01000002">
    <property type="protein sequence ID" value="KKO72594.1"/>
    <property type="molecule type" value="Genomic_DNA"/>
</dbReference>
<evidence type="ECO:0000256" key="9">
    <source>
        <dbReference type="ARBA" id="ARBA00023002"/>
    </source>
</evidence>
<evidence type="ECO:0000256" key="11">
    <source>
        <dbReference type="ARBA" id="ARBA00023122"/>
    </source>
</evidence>
<dbReference type="InterPro" id="IPR001093">
    <property type="entry name" value="IMP_DH_GMPRt"/>
</dbReference>
<evidence type="ECO:0000313" key="24">
    <source>
        <dbReference type="Proteomes" id="UP000292039"/>
    </source>
</evidence>
<evidence type="ECO:0000259" key="20">
    <source>
        <dbReference type="PROSITE" id="PS51371"/>
    </source>
</evidence>
<dbReference type="InterPro" id="IPR000644">
    <property type="entry name" value="CBS_dom"/>
</dbReference>
<dbReference type="SUPFAM" id="SSF54631">
    <property type="entry name" value="CBS-domain pair"/>
    <property type="match status" value="1"/>
</dbReference>
<evidence type="ECO:0000256" key="7">
    <source>
        <dbReference type="ARBA" id="ARBA00022755"/>
    </source>
</evidence>
<evidence type="ECO:0000256" key="19">
    <source>
        <dbReference type="RuleBase" id="RU003928"/>
    </source>
</evidence>
<comment type="catalytic activity">
    <reaction evidence="12 13 19">
        <text>IMP + NAD(+) + H2O = XMP + NADH + H(+)</text>
        <dbReference type="Rhea" id="RHEA:11708"/>
        <dbReference type="ChEBI" id="CHEBI:15377"/>
        <dbReference type="ChEBI" id="CHEBI:15378"/>
        <dbReference type="ChEBI" id="CHEBI:57464"/>
        <dbReference type="ChEBI" id="CHEBI:57540"/>
        <dbReference type="ChEBI" id="CHEBI:57945"/>
        <dbReference type="ChEBI" id="CHEBI:58053"/>
        <dbReference type="EC" id="1.1.1.205"/>
    </reaction>
</comment>
<dbReference type="EC" id="1.1.1.205" evidence="13 19"/>
<keyword evidence="7 13" id="KW-0658">Purine biosynthesis</keyword>
<dbReference type="NCBIfam" id="TIGR01302">
    <property type="entry name" value="IMP_dehydrog"/>
    <property type="match status" value="1"/>
</dbReference>
<comment type="pathway">
    <text evidence="13 19">Purine metabolism; XMP biosynthesis via de novo pathway; XMP from IMP: step 1/1.</text>
</comment>
<dbReference type="AlphaFoldDB" id="A0A171KUM7"/>
<dbReference type="CDD" id="cd00381">
    <property type="entry name" value="IMPDH"/>
    <property type="match status" value="1"/>
</dbReference>
<feature type="binding site" evidence="13">
    <location>
        <position position="301"/>
    </location>
    <ligand>
        <name>IMP</name>
        <dbReference type="ChEBI" id="CHEBI:58053"/>
    </ligand>
</feature>